<dbReference type="InterPro" id="IPR026960">
    <property type="entry name" value="RVT-Znf"/>
</dbReference>
<feature type="region of interest" description="Disordered" evidence="1">
    <location>
        <begin position="646"/>
        <end position="676"/>
    </location>
</feature>
<name>A0AAD8TIZ9_LOLMU</name>
<dbReference type="AlphaFoldDB" id="A0AAD8TIZ9"/>
<dbReference type="PANTHER" id="PTHR33116">
    <property type="entry name" value="REVERSE TRANSCRIPTASE ZINC-BINDING DOMAIN-CONTAINING PROTEIN-RELATED-RELATED"/>
    <property type="match status" value="1"/>
</dbReference>
<evidence type="ECO:0000313" key="4">
    <source>
        <dbReference type="Proteomes" id="UP001231189"/>
    </source>
</evidence>
<dbReference type="EMBL" id="JAUUTY010000002">
    <property type="protein sequence ID" value="KAK1683436.1"/>
    <property type="molecule type" value="Genomic_DNA"/>
</dbReference>
<evidence type="ECO:0000256" key="1">
    <source>
        <dbReference type="SAM" id="MobiDB-lite"/>
    </source>
</evidence>
<sequence>MPLSLRRLRRVDIQPLIDKIAARLGHWQGKLMSRAGRLTLLRAVLSALPVFFMTAHPLPAWAVAQIDRLRRAWLWAAKDVCNPGQCRVAWKLVCRPREFGGLGVLDLHRFNNALRLRWIWQAKTGASKPWKGLLEPPSPSDQALFASMTEVAIGNGLATSFWSDSWAGEPLRKQWPLLFEASRRKNRTVADAIEDDHWLLDLRGRINLALLPDFVALRQVVRSCNINPESNDTFRWKSPSGGYSASSAYALQFVGTQQSPLRHIWPTWAPPKCKFFMWLLMQRRVFTADRLLRFRMPNQYFCALCRRNLETPAHLFAECPWARQVWERSASLFRCPAIRDPDGGDLALSWVLSKLAENIKITNEASAMLLYEAPSGIAVFSFDGAYLNNPVKDFWADIPQLILEIFLKYDRVSTPIDLVSEAIDENLTEELTRLCGSEKKLVVGSAQHKAIIEEKLGITCLCVDVPDCEVIQCSPKNHVGTLLPEEKSKTGKRDFDVEELTKFLRQHDFDVKPEMVSESIAKLARLLLDVKLCEMEHLKFLRILLKDFVVKSGIDTKNWRLFQFATVPKMICYPRSSYEIYPPRKIFSRDEYRKIEANAYRYKTIFSQIGALSVYEDVVSLYSERCLLLFDLDCLVDDAKDTVQEKQTENVENKQAGDTGNEGIPASSDITRLHLH</sequence>
<gene>
    <name evidence="3" type="ORF">QYE76_044284</name>
</gene>
<dbReference type="PANTHER" id="PTHR33116:SF78">
    <property type="entry name" value="OS12G0587133 PROTEIN"/>
    <property type="match status" value="1"/>
</dbReference>
<proteinExistence type="predicted"/>
<keyword evidence="4" id="KW-1185">Reference proteome</keyword>
<dbReference type="Proteomes" id="UP001231189">
    <property type="component" value="Unassembled WGS sequence"/>
</dbReference>
<accession>A0AAD8TIZ9</accession>
<evidence type="ECO:0000313" key="3">
    <source>
        <dbReference type="EMBL" id="KAK1683436.1"/>
    </source>
</evidence>
<evidence type="ECO:0000259" key="2">
    <source>
        <dbReference type="Pfam" id="PF13966"/>
    </source>
</evidence>
<protein>
    <recommendedName>
        <fullName evidence="2">Reverse transcriptase zinc-binding domain-containing protein</fullName>
    </recommendedName>
</protein>
<comment type="caution">
    <text evidence="3">The sequence shown here is derived from an EMBL/GenBank/DDBJ whole genome shotgun (WGS) entry which is preliminary data.</text>
</comment>
<reference evidence="3" key="1">
    <citation type="submission" date="2023-07" db="EMBL/GenBank/DDBJ databases">
        <title>A chromosome-level genome assembly of Lolium multiflorum.</title>
        <authorList>
            <person name="Chen Y."/>
            <person name="Copetti D."/>
            <person name="Kolliker R."/>
            <person name="Studer B."/>
        </authorList>
    </citation>
    <scope>NUCLEOTIDE SEQUENCE</scope>
    <source>
        <strain evidence="3">02402/16</strain>
        <tissue evidence="3">Leaf</tissue>
    </source>
</reference>
<feature type="domain" description="Reverse transcriptase zinc-binding" evidence="2">
    <location>
        <begin position="243"/>
        <end position="326"/>
    </location>
</feature>
<dbReference type="Pfam" id="PF13966">
    <property type="entry name" value="zf-RVT"/>
    <property type="match status" value="1"/>
</dbReference>
<organism evidence="3 4">
    <name type="scientific">Lolium multiflorum</name>
    <name type="common">Italian ryegrass</name>
    <name type="synonym">Lolium perenne subsp. multiflorum</name>
    <dbReference type="NCBI Taxonomy" id="4521"/>
    <lineage>
        <taxon>Eukaryota</taxon>
        <taxon>Viridiplantae</taxon>
        <taxon>Streptophyta</taxon>
        <taxon>Embryophyta</taxon>
        <taxon>Tracheophyta</taxon>
        <taxon>Spermatophyta</taxon>
        <taxon>Magnoliopsida</taxon>
        <taxon>Liliopsida</taxon>
        <taxon>Poales</taxon>
        <taxon>Poaceae</taxon>
        <taxon>BOP clade</taxon>
        <taxon>Pooideae</taxon>
        <taxon>Poodae</taxon>
        <taxon>Poeae</taxon>
        <taxon>Poeae Chloroplast Group 2 (Poeae type)</taxon>
        <taxon>Loliodinae</taxon>
        <taxon>Loliinae</taxon>
        <taxon>Lolium</taxon>
    </lineage>
</organism>